<comment type="similarity">
    <text evidence="2 5">Belongs to the MND1 family.</text>
</comment>
<evidence type="ECO:0000256" key="6">
    <source>
        <dbReference type="SAM" id="Coils"/>
    </source>
</evidence>
<evidence type="ECO:0000256" key="2">
    <source>
        <dbReference type="ARBA" id="ARBA00005981"/>
    </source>
</evidence>
<dbReference type="InterPro" id="IPR040453">
    <property type="entry name" value="Mnd1_HTH"/>
</dbReference>
<dbReference type="Pfam" id="PF03962">
    <property type="entry name" value="Mnd1"/>
    <property type="match status" value="1"/>
</dbReference>
<organism evidence="9 10">
    <name type="scientific">Vairimorpha ceranae</name>
    <dbReference type="NCBI Taxonomy" id="40302"/>
    <lineage>
        <taxon>Eukaryota</taxon>
        <taxon>Fungi</taxon>
        <taxon>Fungi incertae sedis</taxon>
        <taxon>Microsporidia</taxon>
        <taxon>Nosematidae</taxon>
        <taxon>Vairimorpha</taxon>
    </lineage>
</organism>
<evidence type="ECO:0000259" key="7">
    <source>
        <dbReference type="Pfam" id="PF03962"/>
    </source>
</evidence>
<evidence type="ECO:0000313" key="10">
    <source>
        <dbReference type="Proteomes" id="UP000034350"/>
    </source>
</evidence>
<evidence type="ECO:0000256" key="5">
    <source>
        <dbReference type="PIRNR" id="PIRNR026991"/>
    </source>
</evidence>
<dbReference type="Pfam" id="PF18517">
    <property type="entry name" value="LZ3wCH"/>
    <property type="match status" value="1"/>
</dbReference>
<feature type="coiled-coil region" evidence="6">
    <location>
        <begin position="84"/>
        <end position="145"/>
    </location>
</feature>
<dbReference type="GO" id="GO:0005634">
    <property type="term" value="C:nucleus"/>
    <property type="evidence" value="ECO:0007669"/>
    <property type="project" value="UniProtKB-SubCell"/>
</dbReference>
<gene>
    <name evidence="9" type="ORF">AAJ76_3000016133</name>
</gene>
<protein>
    <recommendedName>
        <fullName evidence="5">Meiotic nuclear division protein 1</fullName>
    </recommendedName>
</protein>
<comment type="function">
    <text evidence="5">Required for proper homologous chromosome pairing and efficient cross-over and intragenic recombination during meiosis.</text>
</comment>
<reference evidence="9 10" key="1">
    <citation type="journal article" date="2015" name="Environ. Microbiol.">
        <title>Genome analyses suggest the presence of polyploidy and recent human-driven expansions in eight global populations of the honeybee pathogen Nosema ceranae.</title>
        <authorList>
            <person name="Pelin A."/>
            <person name="Selman M."/>
            <person name="Aris-Brosou S."/>
            <person name="Farinelli L."/>
            <person name="Corradi N."/>
        </authorList>
    </citation>
    <scope>NUCLEOTIDE SEQUENCE [LARGE SCALE GENOMIC DNA]</scope>
    <source>
        <strain evidence="9 10">PA08 1199</strain>
    </source>
</reference>
<dbReference type="VEuPathDB" id="MicrosporidiaDB:G9O61_00g016460"/>
<evidence type="ECO:0000313" key="9">
    <source>
        <dbReference type="EMBL" id="KKO75147.1"/>
    </source>
</evidence>
<proteinExistence type="inferred from homology"/>
<accession>A0A0F9YRG2</accession>
<dbReference type="InterPro" id="IPR005647">
    <property type="entry name" value="Mnd1"/>
</dbReference>
<dbReference type="OrthoDB" id="273345at2759"/>
<dbReference type="AlphaFoldDB" id="A0A0F9YRG2"/>
<dbReference type="RefSeq" id="XP_024330889.1">
    <property type="nucleotide sequence ID" value="XM_024474997.1"/>
</dbReference>
<evidence type="ECO:0000256" key="1">
    <source>
        <dbReference type="ARBA" id="ARBA00004123"/>
    </source>
</evidence>
<dbReference type="PIRSF" id="PIRSF026991">
    <property type="entry name" value="Mnd1"/>
    <property type="match status" value="1"/>
</dbReference>
<dbReference type="VEuPathDB" id="MicrosporidiaDB:AAJ76_3000016133"/>
<dbReference type="EMBL" id="JPQZ01000030">
    <property type="protein sequence ID" value="KKO75147.1"/>
    <property type="molecule type" value="Genomic_DNA"/>
</dbReference>
<feature type="domain" description="Mnd1 HTH" evidence="7">
    <location>
        <begin position="14"/>
        <end position="71"/>
    </location>
</feature>
<dbReference type="GeneID" id="36319928"/>
<comment type="subcellular location">
    <subcellularLocation>
        <location evidence="1 5">Nucleus</location>
    </subcellularLocation>
</comment>
<evidence type="ECO:0000256" key="3">
    <source>
        <dbReference type="ARBA" id="ARBA00023054"/>
    </source>
</evidence>
<dbReference type="GO" id="GO:0007131">
    <property type="term" value="P:reciprocal meiotic recombination"/>
    <property type="evidence" value="ECO:0007669"/>
    <property type="project" value="InterPro"/>
</dbReference>
<keyword evidence="4 5" id="KW-0539">Nucleus</keyword>
<dbReference type="Proteomes" id="UP000034350">
    <property type="component" value="Unassembled WGS sequence"/>
</dbReference>
<sequence length="205" mass="24437">MAKKMMLEEKRTKMLELFDKYKTFFKIQELEKLGSKEKGIVENTIKDVVLGLFYDDLICGEKVGTSTYYWSNYNKKLLEDIKKINSIDAENKDLRNKIENIKNSIEIEKINKKVTNDRINKINDKENLSNRLEFMMEDLEDFSELSKDQFLEVQKKDIDLVNEVNKVTDNIFIIQDYVSKKFNMDKKEVNKTFYIDDEMDYVTLK</sequence>
<keyword evidence="10" id="KW-1185">Reference proteome</keyword>
<dbReference type="VEuPathDB" id="MicrosporidiaDB:NCER_102058"/>
<name>A0A0F9YRG2_9MICR</name>
<dbReference type="InterPro" id="IPR040661">
    <property type="entry name" value="LZ3wCH"/>
</dbReference>
<dbReference type="GO" id="GO:0003690">
    <property type="term" value="F:double-stranded DNA binding"/>
    <property type="evidence" value="ECO:0007669"/>
    <property type="project" value="InterPro"/>
</dbReference>
<dbReference type="OMA" id="VCYWAFP"/>
<feature type="domain" description="Leucine zipper with capping helix" evidence="8">
    <location>
        <begin position="152"/>
        <end position="202"/>
    </location>
</feature>
<evidence type="ECO:0000259" key="8">
    <source>
        <dbReference type="Pfam" id="PF18517"/>
    </source>
</evidence>
<comment type="caution">
    <text evidence="9">The sequence shown here is derived from an EMBL/GenBank/DDBJ whole genome shotgun (WGS) entry which is preliminary data.</text>
</comment>
<keyword evidence="3 6" id="KW-0175">Coiled coil</keyword>
<evidence type="ECO:0000256" key="4">
    <source>
        <dbReference type="ARBA" id="ARBA00023242"/>
    </source>
</evidence>